<gene>
    <name evidence="2" type="ORF">GDO86_017984</name>
</gene>
<sequence>MAGTFQFYIKHDHRSATRISGPWIENKVPRKIFEVSVPLRRFYHPEQATKGADEYTEDKRPSPSQTNASRTSDEGTPAGEGNKESEPKRNKCFKGKFTPEMKCFIYVNHPPTTRHFLLPPLNCPLWM</sequence>
<dbReference type="Proteomes" id="UP000812440">
    <property type="component" value="Unassembled WGS sequence"/>
</dbReference>
<comment type="caution">
    <text evidence="2">The sequence shown here is derived from an EMBL/GenBank/DDBJ whole genome shotgun (WGS) entry which is preliminary data.</text>
</comment>
<proteinExistence type="predicted"/>
<evidence type="ECO:0000256" key="1">
    <source>
        <dbReference type="SAM" id="MobiDB-lite"/>
    </source>
</evidence>
<evidence type="ECO:0000313" key="2">
    <source>
        <dbReference type="EMBL" id="KAG8430323.1"/>
    </source>
</evidence>
<name>A0A8T2IEN8_9PIPI</name>
<evidence type="ECO:0000313" key="3">
    <source>
        <dbReference type="Proteomes" id="UP000812440"/>
    </source>
</evidence>
<accession>A0A8T2IEN8</accession>
<feature type="region of interest" description="Disordered" evidence="1">
    <location>
        <begin position="46"/>
        <end position="93"/>
    </location>
</feature>
<keyword evidence="3" id="KW-1185">Reference proteome</keyword>
<dbReference type="EMBL" id="JAACNH010001126">
    <property type="protein sequence ID" value="KAG8430323.1"/>
    <property type="molecule type" value="Genomic_DNA"/>
</dbReference>
<reference evidence="2" key="1">
    <citation type="thesis" date="2020" institute="ProQuest LLC" country="789 East Eisenhower Parkway, Ann Arbor, MI, USA">
        <title>Comparative Genomics and Chromosome Evolution.</title>
        <authorList>
            <person name="Mudd A.B."/>
        </authorList>
    </citation>
    <scope>NUCLEOTIDE SEQUENCE</scope>
    <source>
        <strain evidence="2">Female2</strain>
        <tissue evidence="2">Blood</tissue>
    </source>
</reference>
<organism evidence="2 3">
    <name type="scientific">Hymenochirus boettgeri</name>
    <name type="common">Congo dwarf clawed frog</name>
    <dbReference type="NCBI Taxonomy" id="247094"/>
    <lineage>
        <taxon>Eukaryota</taxon>
        <taxon>Metazoa</taxon>
        <taxon>Chordata</taxon>
        <taxon>Craniata</taxon>
        <taxon>Vertebrata</taxon>
        <taxon>Euteleostomi</taxon>
        <taxon>Amphibia</taxon>
        <taxon>Batrachia</taxon>
        <taxon>Anura</taxon>
        <taxon>Pipoidea</taxon>
        <taxon>Pipidae</taxon>
        <taxon>Pipinae</taxon>
        <taxon>Hymenochirus</taxon>
    </lineage>
</organism>
<feature type="compositionally biased region" description="Basic and acidic residues" evidence="1">
    <location>
        <begin position="51"/>
        <end position="61"/>
    </location>
</feature>
<protein>
    <submittedName>
        <fullName evidence="2">Uncharacterized protein</fullName>
    </submittedName>
</protein>
<dbReference type="AlphaFoldDB" id="A0A8T2IEN8"/>